<dbReference type="Proteomes" id="UP001553843">
    <property type="component" value="Unassembled WGS sequence"/>
</dbReference>
<name>A0ABV3LSK8_9ACTN</name>
<feature type="signal peptide" evidence="1">
    <location>
        <begin position="1"/>
        <end position="31"/>
    </location>
</feature>
<protein>
    <recommendedName>
        <fullName evidence="4">Secreted protein</fullName>
    </recommendedName>
</protein>
<evidence type="ECO:0000313" key="3">
    <source>
        <dbReference type="Proteomes" id="UP001553843"/>
    </source>
</evidence>
<dbReference type="EMBL" id="JBEYRS010000003">
    <property type="protein sequence ID" value="MEW2362441.1"/>
    <property type="molecule type" value="Genomic_DNA"/>
</dbReference>
<accession>A0ABV3LSK8</accession>
<keyword evidence="3" id="KW-1185">Reference proteome</keyword>
<feature type="chain" id="PRO_5047026366" description="Secreted protein" evidence="1">
    <location>
        <begin position="32"/>
        <end position="95"/>
    </location>
</feature>
<sequence>MNWTPRWAAGLLTVGGVATALLIGPAATAQATELTPRCPGGCAQSASDGFQVSSLPEPGAVTSQCAGGCIQSAPDGFQVSSTPAVLTTDGNWEPN</sequence>
<evidence type="ECO:0000313" key="2">
    <source>
        <dbReference type="EMBL" id="MEW2362441.1"/>
    </source>
</evidence>
<keyword evidence="1" id="KW-0732">Signal</keyword>
<organism evidence="2 3">
    <name type="scientific">Streptomyces huasconensis</name>
    <dbReference type="NCBI Taxonomy" id="1854574"/>
    <lineage>
        <taxon>Bacteria</taxon>
        <taxon>Bacillati</taxon>
        <taxon>Actinomycetota</taxon>
        <taxon>Actinomycetes</taxon>
        <taxon>Kitasatosporales</taxon>
        <taxon>Streptomycetaceae</taxon>
        <taxon>Streptomyces</taxon>
    </lineage>
</organism>
<evidence type="ECO:0008006" key="4">
    <source>
        <dbReference type="Google" id="ProtNLM"/>
    </source>
</evidence>
<proteinExistence type="predicted"/>
<comment type="caution">
    <text evidence="2">The sequence shown here is derived from an EMBL/GenBank/DDBJ whole genome shotgun (WGS) entry which is preliminary data.</text>
</comment>
<evidence type="ECO:0000256" key="1">
    <source>
        <dbReference type="SAM" id="SignalP"/>
    </source>
</evidence>
<reference evidence="2 3" key="1">
    <citation type="submission" date="2024-06" db="EMBL/GenBank/DDBJ databases">
        <title>The Natural Products Discovery Center: Release of the First 8490 Sequenced Strains for Exploring Actinobacteria Biosynthetic Diversity.</title>
        <authorList>
            <person name="Kalkreuter E."/>
            <person name="Kautsar S.A."/>
            <person name="Yang D."/>
            <person name="Bader C.D."/>
            <person name="Teijaro C.N."/>
            <person name="Fluegel L."/>
            <person name="Davis C.M."/>
            <person name="Simpson J.R."/>
            <person name="Lauterbach L."/>
            <person name="Steele A.D."/>
            <person name="Gui C."/>
            <person name="Meng S."/>
            <person name="Li G."/>
            <person name="Viehrig K."/>
            <person name="Ye F."/>
            <person name="Su P."/>
            <person name="Kiefer A.F."/>
            <person name="Nichols A."/>
            <person name="Cepeda A.J."/>
            <person name="Yan W."/>
            <person name="Fan B."/>
            <person name="Jiang Y."/>
            <person name="Adhikari A."/>
            <person name="Zheng C.-J."/>
            <person name="Schuster L."/>
            <person name="Cowan T.M."/>
            <person name="Smanski M.J."/>
            <person name="Chevrette M.G."/>
            <person name="De Carvalho L.P.S."/>
            <person name="Shen B."/>
        </authorList>
    </citation>
    <scope>NUCLEOTIDE SEQUENCE [LARGE SCALE GENOMIC DNA]</scope>
    <source>
        <strain evidence="2 3">NPDC047833</strain>
    </source>
</reference>
<dbReference type="RefSeq" id="WP_359770655.1">
    <property type="nucleotide sequence ID" value="NZ_JBEYRR010000001.1"/>
</dbReference>
<gene>
    <name evidence="2" type="ORF">AB0887_10825</name>
</gene>